<accession>A0A317TZ58</accession>
<gene>
    <name evidence="1" type="ORF">DGG96_17320</name>
</gene>
<organism evidence="1 2">
    <name type="scientific">Legionella qingyii</name>
    <dbReference type="NCBI Taxonomy" id="2184757"/>
    <lineage>
        <taxon>Bacteria</taxon>
        <taxon>Pseudomonadati</taxon>
        <taxon>Pseudomonadota</taxon>
        <taxon>Gammaproteobacteria</taxon>
        <taxon>Legionellales</taxon>
        <taxon>Legionellaceae</taxon>
        <taxon>Legionella</taxon>
    </lineage>
</organism>
<dbReference type="EMBL" id="QHJG01000036">
    <property type="protein sequence ID" value="PWY54369.1"/>
    <property type="molecule type" value="Genomic_DNA"/>
</dbReference>
<protein>
    <submittedName>
        <fullName evidence="1">Uncharacterized protein</fullName>
    </submittedName>
</protein>
<dbReference type="AlphaFoldDB" id="A0A317TZ58"/>
<comment type="caution">
    <text evidence="1">The sequence shown here is derived from an EMBL/GenBank/DDBJ whole genome shotgun (WGS) entry which is preliminary data.</text>
</comment>
<reference evidence="1 2" key="1">
    <citation type="submission" date="2018-05" db="EMBL/GenBank/DDBJ databases">
        <title>Legionella qingyii sp.nov., whole genome shotgun sequence.</title>
        <authorList>
            <person name="Wu H."/>
            <person name="Zhu Q."/>
            <person name="Hu C."/>
        </authorList>
    </citation>
    <scope>NUCLEOTIDE SEQUENCE [LARGE SCALE GENOMIC DNA]</scope>
    <source>
        <strain evidence="1 2">HEB18</strain>
    </source>
</reference>
<name>A0A317TZ58_9GAMM</name>
<evidence type="ECO:0000313" key="1">
    <source>
        <dbReference type="EMBL" id="PWY54369.1"/>
    </source>
</evidence>
<proteinExistence type="predicted"/>
<sequence>MDTILATFLKNCCWGTSICEICFTLIDKDGEIAISVVQDLMVKNYVENLAEVITVMFNLEETTTPADLNPVGNY</sequence>
<evidence type="ECO:0000313" key="2">
    <source>
        <dbReference type="Proteomes" id="UP000247152"/>
    </source>
</evidence>
<dbReference type="Proteomes" id="UP000247152">
    <property type="component" value="Unassembled WGS sequence"/>
</dbReference>